<dbReference type="GO" id="GO:0003729">
    <property type="term" value="F:mRNA binding"/>
    <property type="evidence" value="ECO:0007669"/>
    <property type="project" value="UniProtKB-ARBA"/>
</dbReference>
<dbReference type="Pfam" id="PF01535">
    <property type="entry name" value="PPR"/>
    <property type="match status" value="5"/>
</dbReference>
<dbReference type="InterPro" id="IPR002885">
    <property type="entry name" value="PPR_rpt"/>
</dbReference>
<dbReference type="Proteomes" id="UP000245207">
    <property type="component" value="Unassembled WGS sequence"/>
</dbReference>
<dbReference type="GO" id="GO:0009451">
    <property type="term" value="P:RNA modification"/>
    <property type="evidence" value="ECO:0007669"/>
    <property type="project" value="InterPro"/>
</dbReference>
<keyword evidence="1" id="KW-0677">Repeat</keyword>
<dbReference type="PROSITE" id="PS51375">
    <property type="entry name" value="PPR"/>
    <property type="match status" value="4"/>
</dbReference>
<dbReference type="InterPro" id="IPR011990">
    <property type="entry name" value="TPR-like_helical_dom_sf"/>
</dbReference>
<dbReference type="NCBIfam" id="TIGR00756">
    <property type="entry name" value="PPR"/>
    <property type="match status" value="7"/>
</dbReference>
<evidence type="ECO:0000256" key="2">
    <source>
        <dbReference type="PROSITE-ProRule" id="PRU00708"/>
    </source>
</evidence>
<dbReference type="InterPro" id="IPR046960">
    <property type="entry name" value="PPR_At4g14850-like_plant"/>
</dbReference>
<gene>
    <name evidence="3" type="ORF">CTI12_AA580010</name>
</gene>
<keyword evidence="4" id="KW-1185">Reference proteome</keyword>
<dbReference type="Pfam" id="PF13041">
    <property type="entry name" value="PPR_2"/>
    <property type="match status" value="3"/>
</dbReference>
<dbReference type="PANTHER" id="PTHR47926:SF405">
    <property type="entry name" value="DYW DOMAIN-CONTAINING PROTEIN"/>
    <property type="match status" value="1"/>
</dbReference>
<protein>
    <recommendedName>
        <fullName evidence="5">Pentatricopeptide repeat-containing protein</fullName>
    </recommendedName>
</protein>
<organism evidence="3 4">
    <name type="scientific">Artemisia annua</name>
    <name type="common">Sweet wormwood</name>
    <dbReference type="NCBI Taxonomy" id="35608"/>
    <lineage>
        <taxon>Eukaryota</taxon>
        <taxon>Viridiplantae</taxon>
        <taxon>Streptophyta</taxon>
        <taxon>Embryophyta</taxon>
        <taxon>Tracheophyta</taxon>
        <taxon>Spermatophyta</taxon>
        <taxon>Magnoliopsida</taxon>
        <taxon>eudicotyledons</taxon>
        <taxon>Gunneridae</taxon>
        <taxon>Pentapetalae</taxon>
        <taxon>asterids</taxon>
        <taxon>campanulids</taxon>
        <taxon>Asterales</taxon>
        <taxon>Asteraceae</taxon>
        <taxon>Asteroideae</taxon>
        <taxon>Anthemideae</taxon>
        <taxon>Artemisiinae</taxon>
        <taxon>Artemisia</taxon>
    </lineage>
</organism>
<evidence type="ECO:0000313" key="4">
    <source>
        <dbReference type="Proteomes" id="UP000245207"/>
    </source>
</evidence>
<accession>A0A2U1KP74</accession>
<evidence type="ECO:0000256" key="1">
    <source>
        <dbReference type="ARBA" id="ARBA00022737"/>
    </source>
</evidence>
<proteinExistence type="predicted"/>
<feature type="repeat" description="PPR" evidence="2">
    <location>
        <begin position="369"/>
        <end position="403"/>
    </location>
</feature>
<evidence type="ECO:0008006" key="5">
    <source>
        <dbReference type="Google" id="ProtNLM"/>
    </source>
</evidence>
<dbReference type="PANTHER" id="PTHR47926">
    <property type="entry name" value="PENTATRICOPEPTIDE REPEAT-CONTAINING PROTEIN"/>
    <property type="match status" value="1"/>
</dbReference>
<feature type="repeat" description="PPR" evidence="2">
    <location>
        <begin position="136"/>
        <end position="170"/>
    </location>
</feature>
<name>A0A2U1KP74_ARTAN</name>
<dbReference type="Pfam" id="PF20431">
    <property type="entry name" value="E_motif"/>
    <property type="match status" value="1"/>
</dbReference>
<dbReference type="Gene3D" id="1.25.40.10">
    <property type="entry name" value="Tetratricopeptide repeat domain"/>
    <property type="match status" value="6"/>
</dbReference>
<dbReference type="FunFam" id="1.25.40.10:FF:000344">
    <property type="entry name" value="Pentatricopeptide repeat-containing protein"/>
    <property type="match status" value="1"/>
</dbReference>
<dbReference type="FunFam" id="1.25.40.10:FF:000090">
    <property type="entry name" value="Pentatricopeptide repeat-containing protein, chloroplastic"/>
    <property type="match status" value="1"/>
</dbReference>
<dbReference type="OrthoDB" id="185373at2759"/>
<dbReference type="AlphaFoldDB" id="A0A2U1KP74"/>
<dbReference type="InterPro" id="IPR046848">
    <property type="entry name" value="E_motif"/>
</dbReference>
<dbReference type="EMBL" id="PKPP01015491">
    <property type="protein sequence ID" value="PWA38577.1"/>
    <property type="molecule type" value="Genomic_DNA"/>
</dbReference>
<feature type="repeat" description="PPR" evidence="2">
    <location>
        <begin position="66"/>
        <end position="100"/>
    </location>
</feature>
<reference evidence="3 4" key="1">
    <citation type="journal article" date="2018" name="Mol. Plant">
        <title>The genome of Artemisia annua provides insight into the evolution of Asteraceae family and artemisinin biosynthesis.</title>
        <authorList>
            <person name="Shen Q."/>
            <person name="Zhang L."/>
            <person name="Liao Z."/>
            <person name="Wang S."/>
            <person name="Yan T."/>
            <person name="Shi P."/>
            <person name="Liu M."/>
            <person name="Fu X."/>
            <person name="Pan Q."/>
            <person name="Wang Y."/>
            <person name="Lv Z."/>
            <person name="Lu X."/>
            <person name="Zhang F."/>
            <person name="Jiang W."/>
            <person name="Ma Y."/>
            <person name="Chen M."/>
            <person name="Hao X."/>
            <person name="Li L."/>
            <person name="Tang Y."/>
            <person name="Lv G."/>
            <person name="Zhou Y."/>
            <person name="Sun X."/>
            <person name="Brodelius P.E."/>
            <person name="Rose J.K.C."/>
            <person name="Tang K."/>
        </authorList>
    </citation>
    <scope>NUCLEOTIDE SEQUENCE [LARGE SCALE GENOMIC DNA]</scope>
    <source>
        <strain evidence="4">cv. Huhao1</strain>
        <tissue evidence="3">Leaf</tissue>
    </source>
</reference>
<sequence>MFSQKTIKSLFLKCKDTKSVAKIHALLITSGYISTANCNTQLIASYSRTGDIENAHNVFDKMPKKGIDIWNAMIIAYSRKNCPEKVLGLYKELNLEGVNPDSSTFTVAIKACTSIMELEIGEEIRKDVRDHGYEDDVFVASSLLNMYVKCGRMDEAMRVFESMKRRDVVSWTTMVTGFAQCGRGCEAIEAYRLMQKEGVESDRVAVLGLVQACANVGNVKIGLSVHGYLIRRYVRFMDVVVQTSLVDMHAKNGNLEYAYGVFKSMHNKNIVSWSTLISGYAQNGLASNAFDLLVEMQKFGFKPDMASIVGALVACSQIGSIKLAKSLHGYVIKMLVFNEVLGTSLIDTYSKCGALPYARDLFDKIPSKDLVLWNTMIASYGIHGHGHEAIKMFHNMLEANTKPDHTSFASLLSALSHAGLVHEGRLWFNLMVNEYNIEPTSKHYACMADLLARAGHVEEAYNLTGSMKTEPGLAFWAALLSGCHNHGKVLIGEIVTKKIFDLNPDGNSGIYGLISNFYAKMGKWTEVADVRNVMKRSGIKKVPGNSVVEVNGELHAFVMEDKSHFQYQEILKILEFLDLEMTLIEDQM</sequence>
<feature type="repeat" description="PPR" evidence="2">
    <location>
        <begin position="269"/>
        <end position="303"/>
    </location>
</feature>
<comment type="caution">
    <text evidence="3">The sequence shown here is derived from an EMBL/GenBank/DDBJ whole genome shotgun (WGS) entry which is preliminary data.</text>
</comment>
<dbReference type="FunFam" id="1.25.40.10:FF:000073">
    <property type="entry name" value="Pentatricopeptide repeat-containing protein chloroplastic"/>
    <property type="match status" value="1"/>
</dbReference>
<evidence type="ECO:0000313" key="3">
    <source>
        <dbReference type="EMBL" id="PWA38577.1"/>
    </source>
</evidence>